<proteinExistence type="predicted"/>
<name>A0A2N5NFP4_MEDGN</name>
<organism evidence="1 2">
    <name type="scientific">Mediterraneibacter gnavus</name>
    <name type="common">Ruminococcus gnavus</name>
    <dbReference type="NCBI Taxonomy" id="33038"/>
    <lineage>
        <taxon>Bacteria</taxon>
        <taxon>Bacillati</taxon>
        <taxon>Bacillota</taxon>
        <taxon>Clostridia</taxon>
        <taxon>Lachnospirales</taxon>
        <taxon>Lachnospiraceae</taxon>
        <taxon>Mediterraneibacter</taxon>
    </lineage>
</organism>
<reference evidence="1 2" key="1">
    <citation type="journal article" date="2017" name="Genome Med.">
        <title>A novel Ruminococcus gnavus clade enriched in inflammatory bowel disease patients.</title>
        <authorList>
            <person name="Hall A.B."/>
            <person name="Yassour M."/>
            <person name="Sauk J."/>
            <person name="Garner A."/>
            <person name="Jiang X."/>
            <person name="Arthur T."/>
            <person name="Lagoudas G.K."/>
            <person name="Vatanen T."/>
            <person name="Fornelos N."/>
            <person name="Wilson R."/>
            <person name="Bertha M."/>
            <person name="Cohen M."/>
            <person name="Garber J."/>
            <person name="Khalili H."/>
            <person name="Gevers D."/>
            <person name="Ananthakrishnan A.N."/>
            <person name="Kugathasan S."/>
            <person name="Lander E.S."/>
            <person name="Blainey P."/>
            <person name="Vlamakis H."/>
            <person name="Xavier R.J."/>
            <person name="Huttenhower C."/>
        </authorList>
    </citation>
    <scope>NUCLEOTIDE SEQUENCE [LARGE SCALE GENOMIC DNA]</scope>
    <source>
        <strain evidence="1 2">RJX1118</strain>
    </source>
</reference>
<protein>
    <submittedName>
        <fullName evidence="1">Uncharacterized protein</fullName>
    </submittedName>
</protein>
<accession>A0A2N5NFP4</accession>
<dbReference type="Proteomes" id="UP000234849">
    <property type="component" value="Unassembled WGS sequence"/>
</dbReference>
<evidence type="ECO:0000313" key="1">
    <source>
        <dbReference type="EMBL" id="PLT53395.1"/>
    </source>
</evidence>
<dbReference type="EMBL" id="NIHM01000019">
    <property type="protein sequence ID" value="PLT53395.1"/>
    <property type="molecule type" value="Genomic_DNA"/>
</dbReference>
<gene>
    <name evidence="1" type="ORF">CDL18_12315</name>
</gene>
<dbReference type="AlphaFoldDB" id="A0A2N5NFP4"/>
<evidence type="ECO:0000313" key="2">
    <source>
        <dbReference type="Proteomes" id="UP000234849"/>
    </source>
</evidence>
<dbReference type="RefSeq" id="WP_101880060.1">
    <property type="nucleotide sequence ID" value="NZ_JAQEAP010000023.1"/>
</dbReference>
<comment type="caution">
    <text evidence="1">The sequence shown here is derived from an EMBL/GenBank/DDBJ whole genome shotgun (WGS) entry which is preliminary data.</text>
</comment>
<sequence length="80" mass="9631">MATYEKNFPPYTFWRIKRIFKQDYDYRLQKLNQGYKASRSATYVARYDLIRNSDNEVILESITLDALRDFLGQQGYPLHD</sequence>